<organism evidence="2 3">
    <name type="scientific">Bradyrhizobium japonicum</name>
    <dbReference type="NCBI Taxonomy" id="375"/>
    <lineage>
        <taxon>Bacteria</taxon>
        <taxon>Pseudomonadati</taxon>
        <taxon>Pseudomonadota</taxon>
        <taxon>Alphaproteobacteria</taxon>
        <taxon>Hyphomicrobiales</taxon>
        <taxon>Nitrobacteraceae</taxon>
        <taxon>Bradyrhizobium</taxon>
    </lineage>
</organism>
<proteinExistence type="predicted"/>
<dbReference type="EMBL" id="JBEPTQ010000002">
    <property type="protein sequence ID" value="MET4719394.1"/>
    <property type="molecule type" value="Genomic_DNA"/>
</dbReference>
<gene>
    <name evidence="2" type="ORF">ABIF63_003500</name>
</gene>
<comment type="caution">
    <text evidence="2">The sequence shown here is derived from an EMBL/GenBank/DDBJ whole genome shotgun (WGS) entry which is preliminary data.</text>
</comment>
<keyword evidence="3" id="KW-1185">Reference proteome</keyword>
<name>A0ABV2RT23_BRAJP</name>
<evidence type="ECO:0000313" key="3">
    <source>
        <dbReference type="Proteomes" id="UP001549291"/>
    </source>
</evidence>
<dbReference type="Proteomes" id="UP001549291">
    <property type="component" value="Unassembled WGS sequence"/>
</dbReference>
<reference evidence="2 3" key="1">
    <citation type="submission" date="2024-06" db="EMBL/GenBank/DDBJ databases">
        <title>Genomic Encyclopedia of Type Strains, Phase V (KMG-V): Genome sequencing to study the core and pangenomes of soil and plant-associated prokaryotes.</title>
        <authorList>
            <person name="Whitman W."/>
        </authorList>
    </citation>
    <scope>NUCLEOTIDE SEQUENCE [LARGE SCALE GENOMIC DNA]</scope>
    <source>
        <strain evidence="2 3">USDA 160</strain>
    </source>
</reference>
<sequence>MTNATQPKAANDNRRTEYNAEDLLQTEFPPLKMGC</sequence>
<evidence type="ECO:0000256" key="1">
    <source>
        <dbReference type="SAM" id="MobiDB-lite"/>
    </source>
</evidence>
<accession>A0ABV2RT23</accession>
<evidence type="ECO:0008006" key="4">
    <source>
        <dbReference type="Google" id="ProtNLM"/>
    </source>
</evidence>
<evidence type="ECO:0000313" key="2">
    <source>
        <dbReference type="EMBL" id="MET4719394.1"/>
    </source>
</evidence>
<feature type="region of interest" description="Disordered" evidence="1">
    <location>
        <begin position="1"/>
        <end position="35"/>
    </location>
</feature>
<protein>
    <recommendedName>
        <fullName evidence="4">Transposase</fullName>
    </recommendedName>
</protein>